<feature type="transmembrane region" description="Helical" evidence="7">
    <location>
        <begin position="314"/>
        <end position="336"/>
    </location>
</feature>
<keyword evidence="5 7" id="KW-0472">Membrane</keyword>
<dbReference type="GO" id="GO:0016020">
    <property type="term" value="C:membrane"/>
    <property type="evidence" value="ECO:0007669"/>
    <property type="project" value="UniProtKB-SubCell"/>
</dbReference>
<evidence type="ECO:0000256" key="6">
    <source>
        <dbReference type="ARBA" id="ARBA00024338"/>
    </source>
</evidence>
<dbReference type="InterPro" id="IPR044770">
    <property type="entry name" value="MFS_spinster-like"/>
</dbReference>
<feature type="transmembrane region" description="Helical" evidence="7">
    <location>
        <begin position="137"/>
        <end position="156"/>
    </location>
</feature>
<feature type="transmembrane region" description="Helical" evidence="7">
    <location>
        <begin position="101"/>
        <end position="125"/>
    </location>
</feature>
<keyword evidence="2" id="KW-0813">Transport</keyword>
<dbReference type="WBParaSite" id="MBELARI_LOCUS7608">
    <property type="protein sequence ID" value="MBELARI_LOCUS7608"/>
    <property type="gene ID" value="MBELARI_LOCUS7608"/>
</dbReference>
<evidence type="ECO:0000256" key="5">
    <source>
        <dbReference type="ARBA" id="ARBA00023136"/>
    </source>
</evidence>
<dbReference type="GO" id="GO:0022857">
    <property type="term" value="F:transmembrane transporter activity"/>
    <property type="evidence" value="ECO:0007669"/>
    <property type="project" value="InterPro"/>
</dbReference>
<dbReference type="SUPFAM" id="SSF103473">
    <property type="entry name" value="MFS general substrate transporter"/>
    <property type="match status" value="1"/>
</dbReference>
<evidence type="ECO:0000259" key="8">
    <source>
        <dbReference type="PROSITE" id="PS50850"/>
    </source>
</evidence>
<feature type="transmembrane region" description="Helical" evidence="7">
    <location>
        <begin position="273"/>
        <end position="293"/>
    </location>
</feature>
<protein>
    <recommendedName>
        <fullName evidence="8">Major facilitator superfamily (MFS) profile domain-containing protein</fullName>
    </recommendedName>
</protein>
<feature type="transmembrane region" description="Helical" evidence="7">
    <location>
        <begin position="211"/>
        <end position="235"/>
    </location>
</feature>
<evidence type="ECO:0000313" key="10">
    <source>
        <dbReference type="WBParaSite" id="MBELARI_LOCUS7608"/>
    </source>
</evidence>
<evidence type="ECO:0000256" key="2">
    <source>
        <dbReference type="ARBA" id="ARBA00022448"/>
    </source>
</evidence>
<sequence>MQRHSLGRRSGCAVFLIITNILNYIDRFTLPSVLTDVQKYFSLGDTGGGLLQTIFIIFFMIASAFGHLGDRYNRKSIMLIGISLWSISLFASSFIPSTMFWLFVVLRGIVGIGMAAFSCISLSVIADLFSSTTRSMIYMIFCFAVPLGAGVGYMIGSALASYFNQWQYAIRLTPAIGTIFVIVGFLLLVDPERGANEFEEINGKIDRSPRATFWTLITNFTFVLSTMGYTGMVFVAGTTAWWLPTAVLHSEAARLNHTTTDDLSSEHRDQVNMTFGSISCLGGLVGVVIGSLLSEALRRGTLKIIPPMRQSDPFVCFLGASLSAGAFIMAFYYMAMDLYKCYLFLLIAVTGLSFNWAIIVTLTYSVVAPYRRNAASSWQIFFSHAFGDSCGPYIIGMASDYLPFLFLAASFTINNDMEKCKMETEHKANVIDVKMEETKAMIEQK</sequence>
<feature type="domain" description="Major facilitator superfamily (MFS) profile" evidence="8">
    <location>
        <begin position="12"/>
        <end position="427"/>
    </location>
</feature>
<feature type="transmembrane region" description="Helical" evidence="7">
    <location>
        <begin position="168"/>
        <end position="190"/>
    </location>
</feature>
<dbReference type="Proteomes" id="UP000887575">
    <property type="component" value="Unassembled WGS sequence"/>
</dbReference>
<dbReference type="Pfam" id="PF07690">
    <property type="entry name" value="MFS_1"/>
    <property type="match status" value="1"/>
</dbReference>
<keyword evidence="9" id="KW-1185">Reference proteome</keyword>
<dbReference type="PANTHER" id="PTHR23505:SF79">
    <property type="entry name" value="PROTEIN SPINSTER"/>
    <property type="match status" value="1"/>
</dbReference>
<evidence type="ECO:0000256" key="7">
    <source>
        <dbReference type="SAM" id="Phobius"/>
    </source>
</evidence>
<feature type="transmembrane region" description="Helical" evidence="7">
    <location>
        <begin position="342"/>
        <end position="367"/>
    </location>
</feature>
<dbReference type="AlphaFoldDB" id="A0AAF3JB37"/>
<accession>A0AAF3JB37</accession>
<evidence type="ECO:0000256" key="1">
    <source>
        <dbReference type="ARBA" id="ARBA00004141"/>
    </source>
</evidence>
<evidence type="ECO:0000256" key="4">
    <source>
        <dbReference type="ARBA" id="ARBA00022989"/>
    </source>
</evidence>
<name>A0AAF3JB37_9BILA</name>
<keyword evidence="3 7" id="KW-0812">Transmembrane</keyword>
<proteinExistence type="inferred from homology"/>
<dbReference type="InterPro" id="IPR011701">
    <property type="entry name" value="MFS"/>
</dbReference>
<keyword evidence="4 7" id="KW-1133">Transmembrane helix</keyword>
<dbReference type="Gene3D" id="1.20.1250.20">
    <property type="entry name" value="MFS general substrate transporter like domains"/>
    <property type="match status" value="1"/>
</dbReference>
<dbReference type="InterPro" id="IPR036259">
    <property type="entry name" value="MFS_trans_sf"/>
</dbReference>
<dbReference type="PANTHER" id="PTHR23505">
    <property type="entry name" value="SPINSTER"/>
    <property type="match status" value="1"/>
</dbReference>
<evidence type="ECO:0000313" key="9">
    <source>
        <dbReference type="Proteomes" id="UP000887575"/>
    </source>
</evidence>
<reference evidence="10" key="1">
    <citation type="submission" date="2024-02" db="UniProtKB">
        <authorList>
            <consortium name="WormBaseParasite"/>
        </authorList>
    </citation>
    <scope>IDENTIFICATION</scope>
</reference>
<feature type="transmembrane region" description="Helical" evidence="7">
    <location>
        <begin position="12"/>
        <end position="30"/>
    </location>
</feature>
<feature type="transmembrane region" description="Helical" evidence="7">
    <location>
        <begin position="76"/>
        <end position="95"/>
    </location>
</feature>
<feature type="transmembrane region" description="Helical" evidence="7">
    <location>
        <begin position="50"/>
        <end position="69"/>
    </location>
</feature>
<dbReference type="PROSITE" id="PS50850">
    <property type="entry name" value="MFS"/>
    <property type="match status" value="1"/>
</dbReference>
<dbReference type="CDD" id="cd17328">
    <property type="entry name" value="MFS_spinster_like"/>
    <property type="match status" value="1"/>
</dbReference>
<dbReference type="PRINTS" id="PR01036">
    <property type="entry name" value="TCRTETB"/>
</dbReference>
<organism evidence="9 10">
    <name type="scientific">Mesorhabditis belari</name>
    <dbReference type="NCBI Taxonomy" id="2138241"/>
    <lineage>
        <taxon>Eukaryota</taxon>
        <taxon>Metazoa</taxon>
        <taxon>Ecdysozoa</taxon>
        <taxon>Nematoda</taxon>
        <taxon>Chromadorea</taxon>
        <taxon>Rhabditida</taxon>
        <taxon>Rhabditina</taxon>
        <taxon>Rhabditomorpha</taxon>
        <taxon>Rhabditoidea</taxon>
        <taxon>Rhabditidae</taxon>
        <taxon>Mesorhabditinae</taxon>
        <taxon>Mesorhabditis</taxon>
    </lineage>
</organism>
<comment type="similarity">
    <text evidence="6">Belongs to the major facilitator superfamily. Spinster (TC 2.A.1.49) family.</text>
</comment>
<evidence type="ECO:0000256" key="3">
    <source>
        <dbReference type="ARBA" id="ARBA00022692"/>
    </source>
</evidence>
<comment type="subcellular location">
    <subcellularLocation>
        <location evidence="1">Membrane</location>
        <topology evidence="1">Multi-pass membrane protein</topology>
    </subcellularLocation>
</comment>
<dbReference type="InterPro" id="IPR020846">
    <property type="entry name" value="MFS_dom"/>
</dbReference>